<proteinExistence type="predicted"/>
<evidence type="ECO:0000313" key="3">
    <source>
        <dbReference type="Proteomes" id="UP000005615"/>
    </source>
</evidence>
<feature type="region of interest" description="Disordered" evidence="1">
    <location>
        <begin position="139"/>
        <end position="165"/>
    </location>
</feature>
<dbReference type="RefSeq" id="WP_009577173.1">
    <property type="nucleotide sequence ID" value="NZ_AEIG01000120.1"/>
</dbReference>
<keyword evidence="3" id="KW-1185">Reference proteome</keyword>
<name>F3L5N6_9GAMM</name>
<feature type="compositionally biased region" description="Basic and acidic residues" evidence="1">
    <location>
        <begin position="145"/>
        <end position="159"/>
    </location>
</feature>
<organism evidence="2 3">
    <name type="scientific">Aequoribacter fuscus</name>
    <dbReference type="NCBI Taxonomy" id="2518989"/>
    <lineage>
        <taxon>Bacteria</taxon>
        <taxon>Pseudomonadati</taxon>
        <taxon>Pseudomonadota</taxon>
        <taxon>Gammaproteobacteria</taxon>
        <taxon>Cellvibrionales</taxon>
        <taxon>Halieaceae</taxon>
        <taxon>Aequoribacter</taxon>
    </lineage>
</organism>
<dbReference type="EMBL" id="AEIG01000120">
    <property type="protein sequence ID" value="EGG28361.1"/>
    <property type="molecule type" value="Genomic_DNA"/>
</dbReference>
<reference evidence="2 3" key="1">
    <citation type="journal article" date="2011" name="J. Bacteriol.">
        <title>Genome sequence of strain IMCC3088, a proteorhodopsin-containing marine bacterium belonging to the OM60/NOR5 clade.</title>
        <authorList>
            <person name="Jang Y."/>
            <person name="Oh H.M."/>
            <person name="Kang I."/>
            <person name="Lee K."/>
            <person name="Yang S.J."/>
            <person name="Cho J.C."/>
        </authorList>
    </citation>
    <scope>NUCLEOTIDE SEQUENCE [LARGE SCALE GENOMIC DNA]</scope>
    <source>
        <strain evidence="2 3">IMCC3088</strain>
    </source>
</reference>
<gene>
    <name evidence="2" type="ORF">IMCC3088_316</name>
</gene>
<accession>F3L5N6</accession>
<comment type="caution">
    <text evidence="2">The sequence shown here is derived from an EMBL/GenBank/DDBJ whole genome shotgun (WGS) entry which is preliminary data.</text>
</comment>
<protein>
    <submittedName>
        <fullName evidence="2">Uncharacterized protein</fullName>
    </submittedName>
</protein>
<sequence>MFVSKKAQETSIQKEVRGPVEVEKIFDKYIRMTSEKVAKSLSDAKGRYEQGHAYKDPKPSQNWKVVKQADSVSEEIVEMWMKIGIKKVAITEDGQTEDRQPATAVVGILQDWLDMLEGMKADPQSEAAQEFHRIAIEQAKPKTLPKAEDKTGWKYDSKSDSYIAI</sequence>
<dbReference type="AlphaFoldDB" id="F3L5N6"/>
<dbReference type="Proteomes" id="UP000005615">
    <property type="component" value="Unassembled WGS sequence"/>
</dbReference>
<evidence type="ECO:0000313" key="2">
    <source>
        <dbReference type="EMBL" id="EGG28361.1"/>
    </source>
</evidence>
<dbReference type="OrthoDB" id="5730774at2"/>
<evidence type="ECO:0000256" key="1">
    <source>
        <dbReference type="SAM" id="MobiDB-lite"/>
    </source>
</evidence>